<evidence type="ECO:0000256" key="13">
    <source>
        <dbReference type="ARBA" id="ARBA00048679"/>
    </source>
</evidence>
<dbReference type="PANTHER" id="PTHR32444">
    <property type="entry name" value="BULB-TYPE LECTIN DOMAIN-CONTAINING PROTEIN"/>
    <property type="match status" value="1"/>
</dbReference>
<feature type="domain" description="Apple" evidence="16">
    <location>
        <begin position="81"/>
        <end position="161"/>
    </location>
</feature>
<keyword evidence="14" id="KW-1133">Transmembrane helix</keyword>
<keyword evidence="7" id="KW-0418">Kinase</keyword>
<evidence type="ECO:0000256" key="2">
    <source>
        <dbReference type="ARBA" id="ARBA00022527"/>
    </source>
</evidence>
<keyword evidence="14" id="KW-0812">Transmembrane</keyword>
<feature type="transmembrane region" description="Helical" evidence="14">
    <location>
        <begin position="330"/>
        <end position="353"/>
    </location>
</feature>
<dbReference type="OrthoDB" id="785331at2759"/>
<evidence type="ECO:0000256" key="8">
    <source>
        <dbReference type="ARBA" id="ARBA00022840"/>
    </source>
</evidence>
<dbReference type="GO" id="GO:0005524">
    <property type="term" value="F:ATP binding"/>
    <property type="evidence" value="ECO:0007669"/>
    <property type="project" value="UniProtKB-KW"/>
</dbReference>
<dbReference type="FunFam" id="3.50.4.10:FF:000002">
    <property type="entry name" value="G-type lectin S-receptor-like serine/threonine-protein kinase"/>
    <property type="match status" value="1"/>
</dbReference>
<dbReference type="InterPro" id="IPR003609">
    <property type="entry name" value="Pan_app"/>
</dbReference>
<dbReference type="SMART" id="SM00473">
    <property type="entry name" value="PAN_AP"/>
    <property type="match status" value="1"/>
</dbReference>
<keyword evidence="11" id="KW-0325">Glycoprotein</keyword>
<name>A0A9Q0G2H0_9ROSI</name>
<dbReference type="Proteomes" id="UP001141552">
    <property type="component" value="Unassembled WGS sequence"/>
</dbReference>
<reference evidence="17" key="1">
    <citation type="submission" date="2022-02" db="EMBL/GenBank/DDBJ databases">
        <authorList>
            <person name="Henning P.M."/>
            <person name="McCubbin A.G."/>
            <person name="Shore J.S."/>
        </authorList>
    </citation>
    <scope>NUCLEOTIDE SEQUENCE</scope>
    <source>
        <strain evidence="17">F60SS</strain>
        <tissue evidence="17">Leaves</tissue>
    </source>
</reference>
<dbReference type="PROSITE" id="PS50011">
    <property type="entry name" value="PROTEIN_KINASE_DOM"/>
    <property type="match status" value="1"/>
</dbReference>
<protein>
    <recommendedName>
        <fullName evidence="1">non-specific serine/threonine protein kinase</fullName>
        <ecNumber evidence="1">2.7.11.1</ecNumber>
    </recommendedName>
</protein>
<dbReference type="Gene3D" id="3.30.200.20">
    <property type="entry name" value="Phosphorylase Kinase, domain 1"/>
    <property type="match status" value="1"/>
</dbReference>
<evidence type="ECO:0000259" key="15">
    <source>
        <dbReference type="PROSITE" id="PS50011"/>
    </source>
</evidence>
<proteinExistence type="predicted"/>
<comment type="catalytic activity">
    <reaction evidence="12">
        <text>L-threonyl-[protein] + ATP = O-phospho-L-threonyl-[protein] + ADP + H(+)</text>
        <dbReference type="Rhea" id="RHEA:46608"/>
        <dbReference type="Rhea" id="RHEA-COMP:11060"/>
        <dbReference type="Rhea" id="RHEA-COMP:11605"/>
        <dbReference type="ChEBI" id="CHEBI:15378"/>
        <dbReference type="ChEBI" id="CHEBI:30013"/>
        <dbReference type="ChEBI" id="CHEBI:30616"/>
        <dbReference type="ChEBI" id="CHEBI:61977"/>
        <dbReference type="ChEBI" id="CHEBI:456216"/>
        <dbReference type="EC" id="2.7.11.1"/>
    </reaction>
</comment>
<evidence type="ECO:0000256" key="5">
    <source>
        <dbReference type="ARBA" id="ARBA00022729"/>
    </source>
</evidence>
<feature type="non-terminal residue" evidence="17">
    <location>
        <position position="364"/>
    </location>
</feature>
<evidence type="ECO:0000256" key="7">
    <source>
        <dbReference type="ARBA" id="ARBA00022777"/>
    </source>
</evidence>
<evidence type="ECO:0000259" key="16">
    <source>
        <dbReference type="PROSITE" id="PS50948"/>
    </source>
</evidence>
<dbReference type="FunFam" id="3.30.200.20:FF:000195">
    <property type="entry name" value="G-type lectin S-receptor-like serine/threonine-protein kinase"/>
    <property type="match status" value="1"/>
</dbReference>
<keyword evidence="14" id="KW-0472">Membrane</keyword>
<keyword evidence="6" id="KW-0547">Nucleotide-binding</keyword>
<evidence type="ECO:0000256" key="1">
    <source>
        <dbReference type="ARBA" id="ARBA00012513"/>
    </source>
</evidence>
<evidence type="ECO:0000313" key="17">
    <source>
        <dbReference type="EMBL" id="KAJ4841988.1"/>
    </source>
</evidence>
<comment type="caution">
    <text evidence="17">The sequence shown here is derived from an EMBL/GenBank/DDBJ whole genome shotgun (WGS) entry which is preliminary data.</text>
</comment>
<evidence type="ECO:0000256" key="3">
    <source>
        <dbReference type="ARBA" id="ARBA00022553"/>
    </source>
</evidence>
<evidence type="ECO:0000313" key="18">
    <source>
        <dbReference type="Proteomes" id="UP001141552"/>
    </source>
</evidence>
<feature type="transmembrane region" description="Helical" evidence="14">
    <location>
        <begin position="180"/>
        <end position="201"/>
    </location>
</feature>
<dbReference type="EMBL" id="JAKUCV010002624">
    <property type="protein sequence ID" value="KAJ4841988.1"/>
    <property type="molecule type" value="Genomic_DNA"/>
</dbReference>
<accession>A0A9Q0G2H0</accession>
<dbReference type="GO" id="GO:0004674">
    <property type="term" value="F:protein serine/threonine kinase activity"/>
    <property type="evidence" value="ECO:0007669"/>
    <property type="project" value="UniProtKB-KW"/>
</dbReference>
<evidence type="ECO:0000256" key="6">
    <source>
        <dbReference type="ARBA" id="ARBA00022741"/>
    </source>
</evidence>
<dbReference type="AlphaFoldDB" id="A0A9Q0G2H0"/>
<dbReference type="InterPro" id="IPR000858">
    <property type="entry name" value="S_locus_glycoprot_dom"/>
</dbReference>
<keyword evidence="10" id="KW-0675">Receptor</keyword>
<reference evidence="17" key="2">
    <citation type="journal article" date="2023" name="Plants (Basel)">
        <title>Annotation of the Turnera subulata (Passifloraceae) Draft Genome Reveals the S-Locus Evolved after the Divergence of Turneroideae from Passifloroideae in a Stepwise Manner.</title>
        <authorList>
            <person name="Henning P.M."/>
            <person name="Roalson E.H."/>
            <person name="Mir W."/>
            <person name="McCubbin A.G."/>
            <person name="Shore J.S."/>
        </authorList>
    </citation>
    <scope>NUCLEOTIDE SEQUENCE</scope>
    <source>
        <strain evidence="17">F60SS</strain>
    </source>
</reference>
<feature type="domain" description="Protein kinase" evidence="15">
    <location>
        <begin position="247"/>
        <end position="364"/>
    </location>
</feature>
<keyword evidence="5" id="KW-0732">Signal</keyword>
<dbReference type="Pfam" id="PF08276">
    <property type="entry name" value="PAN_2"/>
    <property type="match status" value="1"/>
</dbReference>
<evidence type="ECO:0000256" key="9">
    <source>
        <dbReference type="ARBA" id="ARBA00023157"/>
    </source>
</evidence>
<keyword evidence="3" id="KW-0597">Phosphoprotein</keyword>
<keyword evidence="9" id="KW-1015">Disulfide bond</keyword>
<comment type="catalytic activity">
    <reaction evidence="13">
        <text>L-seryl-[protein] + ATP = O-phospho-L-seryl-[protein] + ADP + H(+)</text>
        <dbReference type="Rhea" id="RHEA:17989"/>
        <dbReference type="Rhea" id="RHEA-COMP:9863"/>
        <dbReference type="Rhea" id="RHEA-COMP:11604"/>
        <dbReference type="ChEBI" id="CHEBI:15378"/>
        <dbReference type="ChEBI" id="CHEBI:29999"/>
        <dbReference type="ChEBI" id="CHEBI:30616"/>
        <dbReference type="ChEBI" id="CHEBI:83421"/>
        <dbReference type="ChEBI" id="CHEBI:456216"/>
        <dbReference type="EC" id="2.7.11.1"/>
    </reaction>
</comment>
<evidence type="ECO:0000256" key="11">
    <source>
        <dbReference type="ARBA" id="ARBA00023180"/>
    </source>
</evidence>
<sequence length="364" mass="41648">MNATGAAERMYWIEKTRSWSLYYVVGEDQCDNYAFCGAYASCNINNYPACACLEGFGPKSLRDWSLQDWGGGCVRSNELNCQSGDGFVKYEGIKLPDTSSSWYNRSMNLRECEEMCLKNCSCTAYANTDIKVGIGCLLWFGDLIDMRDYAETGQDIYIRMSGAYLDHLRRERKSRERKRIAIIVCSIVLGMGLLALGWILYKRKLKIRDREKMKSIFDKYYNEQGRTEDLELPIVDLATVVKATDKFSSKNLLGKGGFGPVYKGTLPDRREIAVKRLSMESFQGLEEFINEVILIAKLQHRNLVSLIGCCIAGDERMLIYEYMRNKSLDYFIFGLFLCPSPSFHLPYFLYIAATMTTNSKIKLK</sequence>
<dbReference type="Gene3D" id="3.50.4.10">
    <property type="entry name" value="Hepatocyte Growth Factor"/>
    <property type="match status" value="1"/>
</dbReference>
<dbReference type="InterPro" id="IPR000719">
    <property type="entry name" value="Prot_kinase_dom"/>
</dbReference>
<dbReference type="CDD" id="cd01098">
    <property type="entry name" value="PAN_AP_plant"/>
    <property type="match status" value="1"/>
</dbReference>
<dbReference type="PROSITE" id="PS50948">
    <property type="entry name" value="PAN"/>
    <property type="match status" value="1"/>
</dbReference>
<keyword evidence="8" id="KW-0067">ATP-binding</keyword>
<dbReference type="SUPFAM" id="SSF57414">
    <property type="entry name" value="Hairpin loop containing domain-like"/>
    <property type="match status" value="1"/>
</dbReference>
<dbReference type="EC" id="2.7.11.1" evidence="1"/>
<gene>
    <name evidence="17" type="ORF">Tsubulata_005416</name>
</gene>
<dbReference type="SUPFAM" id="SSF56112">
    <property type="entry name" value="Protein kinase-like (PK-like)"/>
    <property type="match status" value="1"/>
</dbReference>
<dbReference type="InterPro" id="IPR001245">
    <property type="entry name" value="Ser-Thr/Tyr_kinase_cat_dom"/>
</dbReference>
<keyword evidence="18" id="KW-1185">Reference proteome</keyword>
<organism evidence="17 18">
    <name type="scientific">Turnera subulata</name>
    <dbReference type="NCBI Taxonomy" id="218843"/>
    <lineage>
        <taxon>Eukaryota</taxon>
        <taxon>Viridiplantae</taxon>
        <taxon>Streptophyta</taxon>
        <taxon>Embryophyta</taxon>
        <taxon>Tracheophyta</taxon>
        <taxon>Spermatophyta</taxon>
        <taxon>Magnoliopsida</taxon>
        <taxon>eudicotyledons</taxon>
        <taxon>Gunneridae</taxon>
        <taxon>Pentapetalae</taxon>
        <taxon>rosids</taxon>
        <taxon>fabids</taxon>
        <taxon>Malpighiales</taxon>
        <taxon>Passifloraceae</taxon>
        <taxon>Turnera</taxon>
    </lineage>
</organism>
<dbReference type="PANTHER" id="PTHR32444:SF210">
    <property type="entry name" value="NON-SPECIFIC SERINE_THREONINE PROTEIN KINASE"/>
    <property type="match status" value="1"/>
</dbReference>
<evidence type="ECO:0000256" key="10">
    <source>
        <dbReference type="ARBA" id="ARBA00023170"/>
    </source>
</evidence>
<evidence type="ECO:0000256" key="12">
    <source>
        <dbReference type="ARBA" id="ARBA00047899"/>
    </source>
</evidence>
<evidence type="ECO:0000256" key="4">
    <source>
        <dbReference type="ARBA" id="ARBA00022679"/>
    </source>
</evidence>
<keyword evidence="4" id="KW-0808">Transferase</keyword>
<dbReference type="GO" id="GO:0048544">
    <property type="term" value="P:recognition of pollen"/>
    <property type="evidence" value="ECO:0007669"/>
    <property type="project" value="InterPro"/>
</dbReference>
<keyword evidence="2" id="KW-0723">Serine/threonine-protein kinase</keyword>
<evidence type="ECO:0000256" key="14">
    <source>
        <dbReference type="SAM" id="Phobius"/>
    </source>
</evidence>
<dbReference type="InterPro" id="IPR011009">
    <property type="entry name" value="Kinase-like_dom_sf"/>
</dbReference>
<dbReference type="Pfam" id="PF00954">
    <property type="entry name" value="S_locus_glycop"/>
    <property type="match status" value="1"/>
</dbReference>
<dbReference type="Pfam" id="PF07714">
    <property type="entry name" value="PK_Tyr_Ser-Thr"/>
    <property type="match status" value="1"/>
</dbReference>